<reference evidence="14 15" key="1">
    <citation type="submission" date="2014-09" db="EMBL/GenBank/DDBJ databases">
        <authorList>
            <person name="Magalhaes I.L.F."/>
            <person name="Oliveira U."/>
            <person name="Santos F.R."/>
            <person name="Vidigal T.H.D.A."/>
            <person name="Brescovit A.D."/>
            <person name="Santos A.J."/>
        </authorList>
    </citation>
    <scope>NUCLEOTIDE SEQUENCE [LARGE SCALE GENOMIC DNA]</scope>
</reference>
<organism evidence="14 15">
    <name type="scientific">Ceraceosorus bombacis</name>
    <dbReference type="NCBI Taxonomy" id="401625"/>
    <lineage>
        <taxon>Eukaryota</taxon>
        <taxon>Fungi</taxon>
        <taxon>Dikarya</taxon>
        <taxon>Basidiomycota</taxon>
        <taxon>Ustilaginomycotina</taxon>
        <taxon>Exobasidiomycetes</taxon>
        <taxon>Ceraceosorales</taxon>
        <taxon>Ceraceosoraceae</taxon>
        <taxon>Ceraceosorus</taxon>
    </lineage>
</organism>
<comment type="subunit">
    <text evidence="2">Component of the RNA polymerase II (Pol II) complex consisting of 12 subunits.</text>
</comment>
<comment type="similarity">
    <text evidence="9 12">Belongs to the archaeal rpoM/eukaryotic RPA12/RPB9/RPC11 RNA polymerase family.</text>
</comment>
<evidence type="ECO:0000256" key="7">
    <source>
        <dbReference type="ARBA" id="ARBA00023163"/>
    </source>
</evidence>
<dbReference type="OrthoDB" id="282270at2759"/>
<feature type="binding site" evidence="10">
    <location>
        <position position="31"/>
    </location>
    <ligand>
        <name>Zn(2+)</name>
        <dbReference type="ChEBI" id="CHEBI:29105"/>
        <label>1</label>
    </ligand>
</feature>
<feature type="binding site" evidence="10">
    <location>
        <position position="106"/>
    </location>
    <ligand>
        <name>Zn(2+)</name>
        <dbReference type="ChEBI" id="CHEBI:29105"/>
        <label>2</label>
    </ligand>
</feature>
<feature type="binding site" evidence="10">
    <location>
        <position position="81"/>
    </location>
    <ligand>
        <name>Zn(2+)</name>
        <dbReference type="ChEBI" id="CHEBI:29105"/>
        <label>2</label>
    </ligand>
</feature>
<evidence type="ECO:0000313" key="14">
    <source>
        <dbReference type="EMBL" id="CEH14018.1"/>
    </source>
</evidence>
<comment type="subcellular location">
    <subcellularLocation>
        <location evidence="1">Nucleus</location>
        <location evidence="1">Nucleolus</location>
    </subcellularLocation>
</comment>
<feature type="binding site" evidence="10">
    <location>
        <position position="34"/>
    </location>
    <ligand>
        <name>Zn(2+)</name>
        <dbReference type="ChEBI" id="CHEBI:29105"/>
        <label>1</label>
    </ligand>
</feature>
<dbReference type="PROSITE" id="PS51133">
    <property type="entry name" value="ZF_TFIIS_2"/>
    <property type="match status" value="1"/>
</dbReference>
<name>A0A0N7L9K2_9BASI</name>
<keyword evidence="6 10" id="KW-0862">Zinc</keyword>
<dbReference type="InterPro" id="IPR034012">
    <property type="entry name" value="Zn_ribbon_RPB9_C"/>
</dbReference>
<keyword evidence="3 9" id="KW-0240">DNA-directed RNA polymerase</keyword>
<dbReference type="GO" id="GO:0005730">
    <property type="term" value="C:nucleolus"/>
    <property type="evidence" value="ECO:0007669"/>
    <property type="project" value="UniProtKB-SubCell"/>
</dbReference>
<evidence type="ECO:0000256" key="6">
    <source>
        <dbReference type="ARBA" id="ARBA00022833"/>
    </source>
</evidence>
<dbReference type="PANTHER" id="PTHR11239">
    <property type="entry name" value="DNA-DIRECTED RNA POLYMERASE"/>
    <property type="match status" value="1"/>
</dbReference>
<dbReference type="InterPro" id="IPR001222">
    <property type="entry name" value="Znf_TFIIS"/>
</dbReference>
<evidence type="ECO:0000256" key="8">
    <source>
        <dbReference type="ARBA" id="ARBA00023242"/>
    </source>
</evidence>
<evidence type="ECO:0000313" key="15">
    <source>
        <dbReference type="Proteomes" id="UP000054845"/>
    </source>
</evidence>
<evidence type="ECO:0000256" key="9">
    <source>
        <dbReference type="PIRNR" id="PIRNR005586"/>
    </source>
</evidence>
<feature type="binding site" evidence="10">
    <location>
        <position position="109"/>
    </location>
    <ligand>
        <name>Zn(2+)</name>
        <dbReference type="ChEBI" id="CHEBI:29105"/>
        <label>2</label>
    </ligand>
</feature>
<keyword evidence="15" id="KW-1185">Reference proteome</keyword>
<dbReference type="PANTHER" id="PTHR11239:SF1">
    <property type="entry name" value="DNA-DIRECTED RNA POLYMERASE II SUBUNIT RPB9"/>
    <property type="match status" value="1"/>
</dbReference>
<dbReference type="Gene3D" id="2.20.25.10">
    <property type="match status" value="2"/>
</dbReference>
<sequence length="115" mass="13295">MASSKLAYCFDCSNLLYPKVDRTNHVLLYACRNCSYWVEAEETKTWSNDLMSVQKEQQGVVDGLPQDPTLPRTHEHPCPRCGHSEAVFFQDQGKRIHNRMILFYVCADCNHTFHA</sequence>
<dbReference type="SMART" id="SM00440">
    <property type="entry name" value="ZnF_C2C2"/>
    <property type="match status" value="1"/>
</dbReference>
<feature type="binding site" evidence="10">
    <location>
        <position position="12"/>
    </location>
    <ligand>
        <name>Zn(2+)</name>
        <dbReference type="ChEBI" id="CHEBI:29105"/>
        <label>1</label>
    </ligand>
</feature>
<dbReference type="Pfam" id="PF02150">
    <property type="entry name" value="Zn_ribbon_RPB9"/>
    <property type="match status" value="1"/>
</dbReference>
<dbReference type="PIRSF" id="PIRSF005586">
    <property type="entry name" value="RNApol_RpoM"/>
    <property type="match status" value="1"/>
</dbReference>
<evidence type="ECO:0000256" key="3">
    <source>
        <dbReference type="ARBA" id="ARBA00022478"/>
    </source>
</evidence>
<accession>A0A0N7L9K2</accession>
<dbReference type="SUPFAM" id="SSF57783">
    <property type="entry name" value="Zinc beta-ribbon"/>
    <property type="match status" value="2"/>
</dbReference>
<feature type="zinc finger region" description="C4-type" evidence="11">
    <location>
        <begin position="9"/>
        <end position="34"/>
    </location>
</feature>
<dbReference type="GO" id="GO:0003676">
    <property type="term" value="F:nucleic acid binding"/>
    <property type="evidence" value="ECO:0007669"/>
    <property type="project" value="InterPro"/>
</dbReference>
<dbReference type="GO" id="GO:0005665">
    <property type="term" value="C:RNA polymerase II, core complex"/>
    <property type="evidence" value="ECO:0007669"/>
    <property type="project" value="TreeGrafter"/>
</dbReference>
<dbReference type="Proteomes" id="UP000054845">
    <property type="component" value="Unassembled WGS sequence"/>
</dbReference>
<feature type="binding site" evidence="10">
    <location>
        <position position="9"/>
    </location>
    <ligand>
        <name>Zn(2+)</name>
        <dbReference type="ChEBI" id="CHEBI:29105"/>
        <label>1</label>
    </ligand>
</feature>
<dbReference type="CDD" id="cd10508">
    <property type="entry name" value="Zn-ribbon_RPB9"/>
    <property type="match status" value="1"/>
</dbReference>
<evidence type="ECO:0000256" key="4">
    <source>
        <dbReference type="ARBA" id="ARBA00022723"/>
    </source>
</evidence>
<dbReference type="GO" id="GO:0006367">
    <property type="term" value="P:transcription initiation at RNA polymerase II promoter"/>
    <property type="evidence" value="ECO:0007669"/>
    <property type="project" value="TreeGrafter"/>
</dbReference>
<evidence type="ECO:0000256" key="5">
    <source>
        <dbReference type="ARBA" id="ARBA00022771"/>
    </source>
</evidence>
<evidence type="ECO:0000256" key="10">
    <source>
        <dbReference type="PIRSR" id="PIRSR005586-1"/>
    </source>
</evidence>
<dbReference type="SMART" id="SM00661">
    <property type="entry name" value="RPOL9"/>
    <property type="match status" value="1"/>
</dbReference>
<dbReference type="InterPro" id="IPR012164">
    <property type="entry name" value="Rpa12/Rpb9/Rpc10/TFS"/>
</dbReference>
<proteinExistence type="inferred from homology"/>
<dbReference type="STRING" id="401625.A0A0N7L9K2"/>
<dbReference type="GO" id="GO:0006283">
    <property type="term" value="P:transcription-coupled nucleotide-excision repair"/>
    <property type="evidence" value="ECO:0007669"/>
    <property type="project" value="TreeGrafter"/>
</dbReference>
<keyword evidence="4 10" id="KW-0479">Metal-binding</keyword>
<dbReference type="EMBL" id="CCYA01000238">
    <property type="protein sequence ID" value="CEH14018.1"/>
    <property type="molecule type" value="Genomic_DNA"/>
</dbReference>
<dbReference type="GO" id="GO:0001193">
    <property type="term" value="P:maintenance of transcriptional fidelity during transcription elongation by RNA polymerase II"/>
    <property type="evidence" value="ECO:0007669"/>
    <property type="project" value="TreeGrafter"/>
</dbReference>
<dbReference type="GO" id="GO:0003899">
    <property type="term" value="F:DNA-directed RNA polymerase activity"/>
    <property type="evidence" value="ECO:0007669"/>
    <property type="project" value="InterPro"/>
</dbReference>
<dbReference type="AlphaFoldDB" id="A0A0N7L9K2"/>
<comment type="function">
    <text evidence="9">DNA-dependent RNA polymerase catalyzes the transcription of DNA into RNA using the four ribonucleoside triphosphates as substrates.</text>
</comment>
<evidence type="ECO:0000256" key="2">
    <source>
        <dbReference type="ARBA" id="ARBA00011730"/>
    </source>
</evidence>
<keyword evidence="7 9" id="KW-0804">Transcription</keyword>
<evidence type="ECO:0000256" key="11">
    <source>
        <dbReference type="PIRSR" id="PIRSR005586-2"/>
    </source>
</evidence>
<dbReference type="InterPro" id="IPR001529">
    <property type="entry name" value="Zn_ribbon_RPB9"/>
</dbReference>
<evidence type="ECO:0000256" key="1">
    <source>
        <dbReference type="ARBA" id="ARBA00004604"/>
    </source>
</evidence>
<keyword evidence="8 9" id="KW-0539">Nucleus</keyword>
<dbReference type="FunFam" id="2.20.25.10:FF:000004">
    <property type="entry name" value="DNA-directed RNA polymerase subunit"/>
    <property type="match status" value="1"/>
</dbReference>
<dbReference type="Pfam" id="PF01096">
    <property type="entry name" value="Zn_ribbon_TFIIS"/>
    <property type="match status" value="1"/>
</dbReference>
<keyword evidence="5 11" id="KW-0863">Zinc-finger</keyword>
<feature type="binding site" evidence="10">
    <location>
        <position position="78"/>
    </location>
    <ligand>
        <name>Zn(2+)</name>
        <dbReference type="ChEBI" id="CHEBI:29105"/>
        <label>2</label>
    </ligand>
</feature>
<evidence type="ECO:0000256" key="12">
    <source>
        <dbReference type="RuleBase" id="RU003474"/>
    </source>
</evidence>
<dbReference type="GO" id="GO:0008270">
    <property type="term" value="F:zinc ion binding"/>
    <property type="evidence" value="ECO:0007669"/>
    <property type="project" value="UniProtKB-KW"/>
</dbReference>
<protein>
    <recommendedName>
        <fullName evidence="9">DNA-directed RNA polymerase subunit</fullName>
    </recommendedName>
</protein>
<evidence type="ECO:0000259" key="13">
    <source>
        <dbReference type="PROSITE" id="PS51133"/>
    </source>
</evidence>
<feature type="domain" description="TFIIS-type" evidence="13">
    <location>
        <begin position="74"/>
        <end position="114"/>
    </location>
</feature>